<comment type="caution">
    <text evidence="3">The sequence shown here is derived from an EMBL/GenBank/DDBJ whole genome shotgun (WGS) entry which is preliminary data.</text>
</comment>
<dbReference type="EMBL" id="QGKY02000094">
    <property type="protein sequence ID" value="KAF2604420.1"/>
    <property type="molecule type" value="Genomic_DNA"/>
</dbReference>
<feature type="domain" description="Putative plant transposon protein" evidence="1">
    <location>
        <begin position="68"/>
        <end position="230"/>
    </location>
</feature>
<evidence type="ECO:0000259" key="1">
    <source>
        <dbReference type="Pfam" id="PF20167"/>
    </source>
</evidence>
<gene>
    <name evidence="2" type="ORF">F2Q68_00024232</name>
    <name evidence="3" type="ORF">F2Q70_00024877</name>
</gene>
<evidence type="ECO:0000313" key="3">
    <source>
        <dbReference type="EMBL" id="KAF2604420.1"/>
    </source>
</evidence>
<sequence length="272" mass="31750">MDFQSRLEETQLFFLSKDPVPNPWSLRHVSEASFSKYQELCIRGFIVQGNLVLDDPAVAEARRIVENLGWIYTCLDLRPFCPRVVRECISNLYSADDGVYLKGCRFDFDPLVINQLFMTPFVEHSHVWEGDDLSEAIKFLTDGRCRRWETFSLTNLLPQYHSLYKLCLLNWLSGLHEESMIKNRLRFLWALVRKKPIDFGRLVYDQVLEMARSSDADEKIILPNFIYQTLILHRKITALPGDEPLIGHPLSISGDEVDSHIPRGRRRRTHVR</sequence>
<organism evidence="3">
    <name type="scientific">Brassica cretica</name>
    <name type="common">Mustard</name>
    <dbReference type="NCBI Taxonomy" id="69181"/>
    <lineage>
        <taxon>Eukaryota</taxon>
        <taxon>Viridiplantae</taxon>
        <taxon>Streptophyta</taxon>
        <taxon>Embryophyta</taxon>
        <taxon>Tracheophyta</taxon>
        <taxon>Spermatophyta</taxon>
        <taxon>Magnoliopsida</taxon>
        <taxon>eudicotyledons</taxon>
        <taxon>Gunneridae</taxon>
        <taxon>Pentapetalae</taxon>
        <taxon>rosids</taxon>
        <taxon>malvids</taxon>
        <taxon>Brassicales</taxon>
        <taxon>Brassicaceae</taxon>
        <taxon>Brassiceae</taxon>
        <taxon>Brassica</taxon>
    </lineage>
</organism>
<proteinExistence type="predicted"/>
<dbReference type="Pfam" id="PF20167">
    <property type="entry name" value="Transposase_32"/>
    <property type="match status" value="1"/>
</dbReference>
<dbReference type="InterPro" id="IPR046796">
    <property type="entry name" value="Transposase_32_dom"/>
</dbReference>
<protein>
    <recommendedName>
        <fullName evidence="1">Putative plant transposon protein domain-containing protein</fullName>
    </recommendedName>
</protein>
<accession>A0A8S9L8A2</accession>
<evidence type="ECO:0000313" key="2">
    <source>
        <dbReference type="EMBL" id="KAF2569475.1"/>
    </source>
</evidence>
<dbReference type="Proteomes" id="UP000712281">
    <property type="component" value="Unassembled WGS sequence"/>
</dbReference>
<dbReference type="AlphaFoldDB" id="A0A8S9L8A2"/>
<reference evidence="3" key="1">
    <citation type="submission" date="2019-12" db="EMBL/GenBank/DDBJ databases">
        <title>Genome sequencing and annotation of Brassica cretica.</title>
        <authorList>
            <person name="Studholme D.J."/>
            <person name="Sarris P.F."/>
        </authorList>
    </citation>
    <scope>NUCLEOTIDE SEQUENCE</scope>
    <source>
        <strain evidence="2">PFS-001/15</strain>
        <strain evidence="3">PFS-102/07</strain>
        <tissue evidence="3">Leaf</tissue>
    </source>
</reference>
<dbReference type="EMBL" id="QGKW02001911">
    <property type="protein sequence ID" value="KAF2569475.1"/>
    <property type="molecule type" value="Genomic_DNA"/>
</dbReference>
<name>A0A8S9L8A2_BRACR</name>